<feature type="domain" description="Putative restriction endonuclease" evidence="1">
    <location>
        <begin position="12"/>
        <end position="143"/>
    </location>
</feature>
<dbReference type="InterPro" id="IPR011335">
    <property type="entry name" value="Restrct_endonuc-II-like"/>
</dbReference>
<evidence type="ECO:0000313" key="2">
    <source>
        <dbReference type="EMBL" id="SER13608.1"/>
    </source>
</evidence>
<dbReference type="Proteomes" id="UP000199028">
    <property type="component" value="Unassembled WGS sequence"/>
</dbReference>
<keyword evidence="2" id="KW-0255">Endonuclease</keyword>
<accession>A0A1H9LQK0</accession>
<dbReference type="OrthoDB" id="9799703at2"/>
<dbReference type="Gene3D" id="3.90.1570.10">
    <property type="entry name" value="tt1808, chain A"/>
    <property type="match status" value="1"/>
</dbReference>
<evidence type="ECO:0000313" key="3">
    <source>
        <dbReference type="Proteomes" id="UP000199028"/>
    </source>
</evidence>
<sequence length="184" mass="19825">MPLPGVPLTVAQFAALGAAESGYTELVEGRPVLSPAGLAEHNFACGNLISQLAGQLPAHLQVTYAPDVDLELAPPDAPGFVRRPDLVVFHRGAAGQALVRAREVVLAVEVLSPHSHYTDRLAKRLDYAEAGIPFYWLVDLAEPVSLTPLRLTPERSFEEAPPATTTYEARDPFPVKIELGQLVD</sequence>
<gene>
    <name evidence="2" type="ORF">SAMN05216195_10461</name>
</gene>
<protein>
    <submittedName>
        <fullName evidence="2">Endonuclease, Uma2 family (Restriction endonuclease fold)</fullName>
    </submittedName>
</protein>
<dbReference type="CDD" id="cd06260">
    <property type="entry name" value="DUF820-like"/>
    <property type="match status" value="1"/>
</dbReference>
<dbReference type="SUPFAM" id="SSF52980">
    <property type="entry name" value="Restriction endonuclease-like"/>
    <property type="match status" value="1"/>
</dbReference>
<dbReference type="GO" id="GO:0004519">
    <property type="term" value="F:endonuclease activity"/>
    <property type="evidence" value="ECO:0007669"/>
    <property type="project" value="UniProtKB-KW"/>
</dbReference>
<keyword evidence="2" id="KW-0378">Hydrolase</keyword>
<dbReference type="RefSeq" id="WP_090065332.1">
    <property type="nucleotide sequence ID" value="NZ_FOFT01000004.1"/>
</dbReference>
<dbReference type="EMBL" id="FOFT01000004">
    <property type="protein sequence ID" value="SER13608.1"/>
    <property type="molecule type" value="Genomic_DNA"/>
</dbReference>
<dbReference type="Pfam" id="PF05685">
    <property type="entry name" value="Uma2"/>
    <property type="match status" value="1"/>
</dbReference>
<keyword evidence="2" id="KW-0540">Nuclease</keyword>
<name>A0A1H9LQK0_9PSEU</name>
<dbReference type="InterPro" id="IPR008538">
    <property type="entry name" value="Uma2"/>
</dbReference>
<evidence type="ECO:0000259" key="1">
    <source>
        <dbReference type="Pfam" id="PF05685"/>
    </source>
</evidence>
<keyword evidence="3" id="KW-1185">Reference proteome</keyword>
<organism evidence="2 3">
    <name type="scientific">Lentzea flaviverrucosa</name>
    <dbReference type="NCBI Taxonomy" id="200379"/>
    <lineage>
        <taxon>Bacteria</taxon>
        <taxon>Bacillati</taxon>
        <taxon>Actinomycetota</taxon>
        <taxon>Actinomycetes</taxon>
        <taxon>Pseudonocardiales</taxon>
        <taxon>Pseudonocardiaceae</taxon>
        <taxon>Lentzea</taxon>
    </lineage>
</organism>
<reference evidence="3" key="1">
    <citation type="submission" date="2016-10" db="EMBL/GenBank/DDBJ databases">
        <authorList>
            <person name="Varghese N."/>
            <person name="Submissions S."/>
        </authorList>
    </citation>
    <scope>NUCLEOTIDE SEQUENCE [LARGE SCALE GENOMIC DNA]</scope>
    <source>
        <strain evidence="3">CGMCC 4.578</strain>
    </source>
</reference>
<dbReference type="AlphaFoldDB" id="A0A1H9LQK0"/>
<proteinExistence type="predicted"/>
<dbReference type="InterPro" id="IPR012296">
    <property type="entry name" value="Nuclease_put_TT1808"/>
</dbReference>